<evidence type="ECO:0000259" key="1">
    <source>
        <dbReference type="Pfam" id="PF00443"/>
    </source>
</evidence>
<dbReference type="AlphaFoldDB" id="A0A4Y7K7K8"/>
<accession>A0A4Y7K7K8</accession>
<dbReference type="STRING" id="3469.A0A4Y7K7K8"/>
<dbReference type="GO" id="GO:0004843">
    <property type="term" value="F:cysteine-type deubiquitinase activity"/>
    <property type="evidence" value="ECO:0007669"/>
    <property type="project" value="InterPro"/>
</dbReference>
<dbReference type="Gene3D" id="3.90.70.10">
    <property type="entry name" value="Cysteine proteinases"/>
    <property type="match status" value="1"/>
</dbReference>
<dbReference type="Pfam" id="PF00443">
    <property type="entry name" value="UCH"/>
    <property type="match status" value="1"/>
</dbReference>
<dbReference type="SUPFAM" id="SSF54001">
    <property type="entry name" value="Cysteine proteinases"/>
    <property type="match status" value="1"/>
</dbReference>
<gene>
    <name evidence="2" type="ORF">C5167_011612</name>
</gene>
<sequence>MSMNDFDCQLMREKLVSAKKQMSILQSPNILVIQLKRFEGIFGGKIDRKIAFEGGLMLSNYMCRESPANTPKFSDFFAASFILAKGIKASKFVCNAEKALKLIC</sequence>
<protein>
    <recommendedName>
        <fullName evidence="1">Peptidase C19 ubiquitin carboxyl-terminal hydrolase domain-containing protein</fullName>
    </recommendedName>
</protein>
<evidence type="ECO:0000313" key="3">
    <source>
        <dbReference type="Proteomes" id="UP000316621"/>
    </source>
</evidence>
<reference evidence="2 3" key="1">
    <citation type="journal article" date="2018" name="Science">
        <title>The opium poppy genome and morphinan production.</title>
        <authorList>
            <person name="Guo L."/>
            <person name="Winzer T."/>
            <person name="Yang X."/>
            <person name="Li Y."/>
            <person name="Ning Z."/>
            <person name="He Z."/>
            <person name="Teodor R."/>
            <person name="Lu Y."/>
            <person name="Bowser T.A."/>
            <person name="Graham I.A."/>
            <person name="Ye K."/>
        </authorList>
    </citation>
    <scope>NUCLEOTIDE SEQUENCE [LARGE SCALE GENOMIC DNA]</scope>
    <source>
        <strain evidence="3">cv. HN1</strain>
        <tissue evidence="2">Leaves</tissue>
    </source>
</reference>
<evidence type="ECO:0000313" key="2">
    <source>
        <dbReference type="EMBL" id="RZC67919.1"/>
    </source>
</evidence>
<dbReference type="InterPro" id="IPR038765">
    <property type="entry name" value="Papain-like_cys_pep_sf"/>
</dbReference>
<keyword evidence="3" id="KW-1185">Reference proteome</keyword>
<name>A0A4Y7K7K8_PAPSO</name>
<proteinExistence type="predicted"/>
<dbReference type="Proteomes" id="UP000316621">
    <property type="component" value="Chromosome 6"/>
</dbReference>
<feature type="domain" description="Peptidase C19 ubiquitin carboxyl-terminal hydrolase" evidence="1">
    <location>
        <begin position="8"/>
        <end position="75"/>
    </location>
</feature>
<organism evidence="2 3">
    <name type="scientific">Papaver somniferum</name>
    <name type="common">Opium poppy</name>
    <dbReference type="NCBI Taxonomy" id="3469"/>
    <lineage>
        <taxon>Eukaryota</taxon>
        <taxon>Viridiplantae</taxon>
        <taxon>Streptophyta</taxon>
        <taxon>Embryophyta</taxon>
        <taxon>Tracheophyta</taxon>
        <taxon>Spermatophyta</taxon>
        <taxon>Magnoliopsida</taxon>
        <taxon>Ranunculales</taxon>
        <taxon>Papaveraceae</taxon>
        <taxon>Papaveroideae</taxon>
        <taxon>Papaver</taxon>
    </lineage>
</organism>
<dbReference type="InterPro" id="IPR001394">
    <property type="entry name" value="Peptidase_C19_UCH"/>
</dbReference>
<dbReference type="Gramene" id="RZC67919">
    <property type="protein sequence ID" value="RZC67919"/>
    <property type="gene ID" value="C5167_011612"/>
</dbReference>
<dbReference type="GO" id="GO:0016579">
    <property type="term" value="P:protein deubiquitination"/>
    <property type="evidence" value="ECO:0007669"/>
    <property type="project" value="InterPro"/>
</dbReference>
<dbReference type="EMBL" id="CM010720">
    <property type="protein sequence ID" value="RZC67919.1"/>
    <property type="molecule type" value="Genomic_DNA"/>
</dbReference>